<feature type="domain" description="F-box" evidence="2">
    <location>
        <begin position="1"/>
        <end position="44"/>
    </location>
</feature>
<keyword evidence="4" id="KW-1185">Reference proteome</keyword>
<dbReference type="Proteomes" id="UP001189624">
    <property type="component" value="Chromosome 9"/>
</dbReference>
<dbReference type="InterPro" id="IPR044715">
    <property type="entry name" value="WDR86-like"/>
</dbReference>
<sequence>MDLPRDVLCTIFQKLGAIETLMRAQHVCSVWRSILKDPLLWHTIDMSNSGDMDFQLGIMCRRAINYSCGHLLHINIKNFGTDDLLRHITDSTNSLQGHENKIMASVYVDAEEPLCISGDSGGGIFIWEIAAPFRQDPLRKWSEKKDWRFSGIHSLTVSKNRSLYTGSGDRTIKVWSLKDETLICTMTGHKYVVSTLAVCDKVLYSGS</sequence>
<dbReference type="InterPro" id="IPR015943">
    <property type="entry name" value="WD40/YVTN_repeat-like_dom_sf"/>
</dbReference>
<dbReference type="PANTHER" id="PTHR44489:SF11">
    <property type="entry name" value="WD REPEAT DOMAIN 86"/>
    <property type="match status" value="1"/>
</dbReference>
<dbReference type="SUPFAM" id="SSF50978">
    <property type="entry name" value="WD40 repeat-like"/>
    <property type="match status" value="1"/>
</dbReference>
<evidence type="ECO:0000313" key="3">
    <source>
        <dbReference type="EMBL" id="CAJ1974408.1"/>
    </source>
</evidence>
<dbReference type="SMART" id="SM00320">
    <property type="entry name" value="WD40"/>
    <property type="match status" value="2"/>
</dbReference>
<dbReference type="AlphaFoldDB" id="A0AA86VTI5"/>
<dbReference type="PROSITE" id="PS50181">
    <property type="entry name" value="FBOX"/>
    <property type="match status" value="1"/>
</dbReference>
<evidence type="ECO:0000313" key="4">
    <source>
        <dbReference type="Proteomes" id="UP001189624"/>
    </source>
</evidence>
<organism evidence="3 4">
    <name type="scientific">Sphenostylis stenocarpa</name>
    <dbReference type="NCBI Taxonomy" id="92480"/>
    <lineage>
        <taxon>Eukaryota</taxon>
        <taxon>Viridiplantae</taxon>
        <taxon>Streptophyta</taxon>
        <taxon>Embryophyta</taxon>
        <taxon>Tracheophyta</taxon>
        <taxon>Spermatophyta</taxon>
        <taxon>Magnoliopsida</taxon>
        <taxon>eudicotyledons</taxon>
        <taxon>Gunneridae</taxon>
        <taxon>Pentapetalae</taxon>
        <taxon>rosids</taxon>
        <taxon>fabids</taxon>
        <taxon>Fabales</taxon>
        <taxon>Fabaceae</taxon>
        <taxon>Papilionoideae</taxon>
        <taxon>50 kb inversion clade</taxon>
        <taxon>NPAAA clade</taxon>
        <taxon>indigoferoid/millettioid clade</taxon>
        <taxon>Phaseoleae</taxon>
        <taxon>Sphenostylis</taxon>
    </lineage>
</organism>
<dbReference type="PANTHER" id="PTHR44489">
    <property type="match status" value="1"/>
</dbReference>
<keyword evidence="1" id="KW-0853">WD repeat</keyword>
<gene>
    <name evidence="3" type="ORF">AYBTSS11_LOCUS26485</name>
</gene>
<dbReference type="EMBL" id="OY731406">
    <property type="protein sequence ID" value="CAJ1974408.1"/>
    <property type="molecule type" value="Genomic_DNA"/>
</dbReference>
<dbReference type="PROSITE" id="PS50082">
    <property type="entry name" value="WD_REPEATS_2"/>
    <property type="match status" value="1"/>
</dbReference>
<dbReference type="SMART" id="SM00256">
    <property type="entry name" value="FBOX"/>
    <property type="match status" value="1"/>
</dbReference>
<reference evidence="3" key="1">
    <citation type="submission" date="2023-10" db="EMBL/GenBank/DDBJ databases">
        <authorList>
            <person name="Domelevo Entfellner J.-B."/>
        </authorList>
    </citation>
    <scope>NUCLEOTIDE SEQUENCE</scope>
</reference>
<dbReference type="Gramene" id="rna-AYBTSS11_LOCUS26485">
    <property type="protein sequence ID" value="CAJ1974408.1"/>
    <property type="gene ID" value="gene-AYBTSS11_LOCUS26485"/>
</dbReference>
<dbReference type="CDD" id="cd22164">
    <property type="entry name" value="F-box_AtSKIP19-like"/>
    <property type="match status" value="1"/>
</dbReference>
<dbReference type="Gene3D" id="1.20.1280.50">
    <property type="match status" value="1"/>
</dbReference>
<protein>
    <recommendedName>
        <fullName evidence="2">F-box domain-containing protein</fullName>
    </recommendedName>
</protein>
<feature type="repeat" description="WD" evidence="1">
    <location>
        <begin position="163"/>
        <end position="185"/>
    </location>
</feature>
<evidence type="ECO:0000259" key="2">
    <source>
        <dbReference type="PROSITE" id="PS50181"/>
    </source>
</evidence>
<dbReference type="InterPro" id="IPR001680">
    <property type="entry name" value="WD40_rpt"/>
</dbReference>
<dbReference type="InterPro" id="IPR036322">
    <property type="entry name" value="WD40_repeat_dom_sf"/>
</dbReference>
<dbReference type="Pfam" id="PF00400">
    <property type="entry name" value="WD40"/>
    <property type="match status" value="1"/>
</dbReference>
<dbReference type="Gene3D" id="2.130.10.10">
    <property type="entry name" value="YVTN repeat-like/Quinoprotein amine dehydrogenase"/>
    <property type="match status" value="1"/>
</dbReference>
<dbReference type="InterPro" id="IPR036047">
    <property type="entry name" value="F-box-like_dom_sf"/>
</dbReference>
<name>A0AA86VTI5_9FABA</name>
<proteinExistence type="predicted"/>
<accession>A0AA86VTI5</accession>
<dbReference type="Pfam" id="PF12937">
    <property type="entry name" value="F-box-like"/>
    <property type="match status" value="1"/>
</dbReference>
<dbReference type="SUPFAM" id="SSF81383">
    <property type="entry name" value="F-box domain"/>
    <property type="match status" value="1"/>
</dbReference>
<evidence type="ECO:0000256" key="1">
    <source>
        <dbReference type="PROSITE-ProRule" id="PRU00221"/>
    </source>
</evidence>
<dbReference type="InterPro" id="IPR001810">
    <property type="entry name" value="F-box_dom"/>
</dbReference>